<proteinExistence type="predicted"/>
<dbReference type="InterPro" id="IPR027843">
    <property type="entry name" value="DUF4440"/>
</dbReference>
<dbReference type="Gene3D" id="3.10.450.50">
    <property type="match status" value="2"/>
</dbReference>
<dbReference type="AlphaFoldDB" id="A0A318UFU5"/>
<dbReference type="InterPro" id="IPR032710">
    <property type="entry name" value="NTF2-like_dom_sf"/>
</dbReference>
<reference evidence="3 4" key="1">
    <citation type="submission" date="2018-06" db="EMBL/GenBank/DDBJ databases">
        <title>Genomic Encyclopedia of Archaeal and Bacterial Type Strains, Phase II (KMG-II): from individual species to whole genera.</title>
        <authorList>
            <person name="Goeker M."/>
        </authorList>
    </citation>
    <scope>NUCLEOTIDE SEQUENCE [LARGE SCALE GENOMIC DNA]</scope>
    <source>
        <strain evidence="3 4">DSM 27372</strain>
    </source>
</reference>
<feature type="domain" description="DUF4440" evidence="2">
    <location>
        <begin position="171"/>
        <end position="275"/>
    </location>
</feature>
<dbReference type="Proteomes" id="UP000248198">
    <property type="component" value="Unassembled WGS sequence"/>
</dbReference>
<evidence type="ECO:0000256" key="1">
    <source>
        <dbReference type="SAM" id="SignalP"/>
    </source>
</evidence>
<sequence length="285" mass="31861">MTNKLIYTLVALSITFGAYAQKSDGTTRSLVNAEREFAEHAVKDGEKTAFLNYSADNALVFRPNPINAKTFYSGQQDHKNLSWSPVYARVSKSGDWGFTTGTYVLNGEEKSYGDYLSVWKVVNDRWQLALDLGTSHNKPLKKGKEEFIEPGSFYKPKFINSKQIAAGVGIILTTEKTLNVTLKSYGSAAFSGFLNPDARLLFPGQEPIVGKDRILTFFNGMVQKISLKTTSADKALGGDFAYTYGVATIDYKADLRESFNYVFIYERQADHNWNIIAQIFTPAER</sequence>
<protein>
    <recommendedName>
        <fullName evidence="2">DUF4440 domain-containing protein</fullName>
    </recommendedName>
</protein>
<dbReference type="Pfam" id="PF14534">
    <property type="entry name" value="DUF4440"/>
    <property type="match status" value="1"/>
</dbReference>
<keyword evidence="1" id="KW-0732">Signal</keyword>
<feature type="chain" id="PRO_5016467858" description="DUF4440 domain-containing protein" evidence="1">
    <location>
        <begin position="21"/>
        <end position="285"/>
    </location>
</feature>
<evidence type="ECO:0000259" key="2">
    <source>
        <dbReference type="Pfam" id="PF14534"/>
    </source>
</evidence>
<dbReference type="SUPFAM" id="SSF54427">
    <property type="entry name" value="NTF2-like"/>
    <property type="match status" value="2"/>
</dbReference>
<dbReference type="OrthoDB" id="1119084at2"/>
<name>A0A318UFU5_9SPHI</name>
<evidence type="ECO:0000313" key="4">
    <source>
        <dbReference type="Proteomes" id="UP000248198"/>
    </source>
</evidence>
<organism evidence="3 4">
    <name type="scientific">Pedobacter nutrimenti</name>
    <dbReference type="NCBI Taxonomy" id="1241337"/>
    <lineage>
        <taxon>Bacteria</taxon>
        <taxon>Pseudomonadati</taxon>
        <taxon>Bacteroidota</taxon>
        <taxon>Sphingobacteriia</taxon>
        <taxon>Sphingobacteriales</taxon>
        <taxon>Sphingobacteriaceae</taxon>
        <taxon>Pedobacter</taxon>
    </lineage>
</organism>
<accession>A0A318UFU5</accession>
<feature type="signal peptide" evidence="1">
    <location>
        <begin position="1"/>
        <end position="20"/>
    </location>
</feature>
<dbReference type="RefSeq" id="WP_110833948.1">
    <property type="nucleotide sequence ID" value="NZ_QKLU01000008.1"/>
</dbReference>
<gene>
    <name evidence="3" type="ORF">B0O44_108162</name>
</gene>
<keyword evidence="4" id="KW-1185">Reference proteome</keyword>
<dbReference type="EMBL" id="QKLU01000008">
    <property type="protein sequence ID" value="PYF70734.1"/>
    <property type="molecule type" value="Genomic_DNA"/>
</dbReference>
<comment type="caution">
    <text evidence="3">The sequence shown here is derived from an EMBL/GenBank/DDBJ whole genome shotgun (WGS) entry which is preliminary data.</text>
</comment>
<evidence type="ECO:0000313" key="3">
    <source>
        <dbReference type="EMBL" id="PYF70734.1"/>
    </source>
</evidence>